<evidence type="ECO:0000313" key="6">
    <source>
        <dbReference type="EMBL" id="BDZ77885.1"/>
    </source>
</evidence>
<gene>
    <name evidence="6" type="ORF">Lac1_20680</name>
</gene>
<dbReference type="InterPro" id="IPR029039">
    <property type="entry name" value="Flavoprotein-like_sf"/>
</dbReference>
<feature type="domain" description="4Fe-4S ferredoxin-type" evidence="5">
    <location>
        <begin position="213"/>
        <end position="242"/>
    </location>
</feature>
<dbReference type="NCBIfam" id="NF038196">
    <property type="entry name" value="ferrodoxin_EFR1"/>
    <property type="match status" value="1"/>
</dbReference>
<keyword evidence="7" id="KW-1185">Reference proteome</keyword>
<dbReference type="PROSITE" id="PS51379">
    <property type="entry name" value="4FE4S_FER_2"/>
    <property type="match status" value="2"/>
</dbReference>
<dbReference type="InterPro" id="IPR008254">
    <property type="entry name" value="Flavodoxin/NO_synth"/>
</dbReference>
<dbReference type="Proteomes" id="UP001305815">
    <property type="component" value="Chromosome"/>
</dbReference>
<dbReference type="Pfam" id="PF13187">
    <property type="entry name" value="Fer4_9"/>
    <property type="match status" value="1"/>
</dbReference>
<dbReference type="InterPro" id="IPR047964">
    <property type="entry name" value="EFR1-like"/>
</dbReference>
<organism evidence="6 7">
    <name type="scientific">Claveliimonas bilis</name>
    <dbReference type="NCBI Taxonomy" id="3028070"/>
    <lineage>
        <taxon>Bacteria</taxon>
        <taxon>Bacillati</taxon>
        <taxon>Bacillota</taxon>
        <taxon>Clostridia</taxon>
        <taxon>Lachnospirales</taxon>
        <taxon>Lachnospiraceae</taxon>
        <taxon>Claveliimonas</taxon>
    </lineage>
</organism>
<keyword evidence="2" id="KW-0408">Iron</keyword>
<accession>A0ABM8IBB9</accession>
<dbReference type="Gene3D" id="3.40.50.360">
    <property type="match status" value="1"/>
</dbReference>
<keyword evidence="1" id="KW-0479">Metal-binding</keyword>
<evidence type="ECO:0000256" key="3">
    <source>
        <dbReference type="ARBA" id="ARBA00023014"/>
    </source>
</evidence>
<evidence type="ECO:0000256" key="1">
    <source>
        <dbReference type="ARBA" id="ARBA00022723"/>
    </source>
</evidence>
<feature type="domain" description="4Fe-4S ferredoxin-type" evidence="5">
    <location>
        <begin position="183"/>
        <end position="212"/>
    </location>
</feature>
<evidence type="ECO:0000313" key="7">
    <source>
        <dbReference type="Proteomes" id="UP001305815"/>
    </source>
</evidence>
<dbReference type="PROSITE" id="PS50902">
    <property type="entry name" value="FLAVODOXIN_LIKE"/>
    <property type="match status" value="1"/>
</dbReference>
<proteinExistence type="predicted"/>
<protein>
    <submittedName>
        <fullName evidence="6">Ferredoxin</fullName>
    </submittedName>
</protein>
<dbReference type="RefSeq" id="WP_230105756.1">
    <property type="nucleotide sequence ID" value="NZ_AP024845.1"/>
</dbReference>
<sequence>MKGRQIIFSPTGGTKKVADLLAGEWNLKREAVDLTDPSVDFGSISVEKEELTLIAVPSYGGRVPALAAKRFRQIKGNGARCVIVCVYGNRAYEDTLTELEDLAEECGFEVIAAVAAIAEHSIMHQYATGRPDREDEQELKEFAEKIWKKFQEEQSKGQIWEQEKRKISDFKVPGNRPYKESAPVPMVPKAEDGCNQCGICAKKCPAEAISLNHVQEADEKKCISCMRCVVVCPAGARKINAAAAAAVAQKIEKACSVRKRNELYC</sequence>
<evidence type="ECO:0000259" key="4">
    <source>
        <dbReference type="PROSITE" id="PS50902"/>
    </source>
</evidence>
<evidence type="ECO:0000256" key="2">
    <source>
        <dbReference type="ARBA" id="ARBA00023004"/>
    </source>
</evidence>
<dbReference type="SUPFAM" id="SSF54862">
    <property type="entry name" value="4Fe-4S ferredoxins"/>
    <property type="match status" value="1"/>
</dbReference>
<dbReference type="EMBL" id="AP027742">
    <property type="protein sequence ID" value="BDZ77885.1"/>
    <property type="molecule type" value="Genomic_DNA"/>
</dbReference>
<dbReference type="InterPro" id="IPR017900">
    <property type="entry name" value="4Fe4S_Fe_S_CS"/>
</dbReference>
<keyword evidence="3" id="KW-0411">Iron-sulfur</keyword>
<feature type="domain" description="Flavodoxin-like" evidence="4">
    <location>
        <begin position="3"/>
        <end position="147"/>
    </location>
</feature>
<dbReference type="Gene3D" id="3.30.70.20">
    <property type="match status" value="1"/>
</dbReference>
<reference evidence="7" key="1">
    <citation type="journal article" date="2023" name="Int. J. Syst. Evol. Microbiol.">
        <title>Claveliimonas bilis gen. nov., sp. nov., deoxycholic acid-producing bacteria isolated from human faeces, and reclassification of Sellimonas monacensis Zenner et al. 2021 as Claveliimonas monacensis comb. nov.</title>
        <authorList>
            <person name="Hisatomi A."/>
            <person name="Kastawa N.W.E.P.G."/>
            <person name="Song I."/>
            <person name="Ohkuma M."/>
            <person name="Fukiya S."/>
            <person name="Sakamoto M."/>
        </authorList>
    </citation>
    <scope>NUCLEOTIDE SEQUENCE [LARGE SCALE GENOMIC DNA]</scope>
    <source>
        <strain evidence="7">12BBH14</strain>
    </source>
</reference>
<evidence type="ECO:0000259" key="5">
    <source>
        <dbReference type="PROSITE" id="PS51379"/>
    </source>
</evidence>
<name>A0ABM8IBB9_9FIRM</name>
<dbReference type="SUPFAM" id="SSF52218">
    <property type="entry name" value="Flavoproteins"/>
    <property type="match status" value="1"/>
</dbReference>
<dbReference type="PROSITE" id="PS00198">
    <property type="entry name" value="4FE4S_FER_1"/>
    <property type="match status" value="1"/>
</dbReference>
<dbReference type="InterPro" id="IPR017896">
    <property type="entry name" value="4Fe4S_Fe-S-bd"/>
</dbReference>